<name>A0ABU3C794_9FLAO</name>
<keyword evidence="3" id="KW-1185">Reference proteome</keyword>
<dbReference type="InterPro" id="IPR048012">
    <property type="entry name" value="BfmA-like_N"/>
</dbReference>
<dbReference type="EMBL" id="JAVRHQ010000004">
    <property type="protein sequence ID" value="MDT0642210.1"/>
    <property type="molecule type" value="Genomic_DNA"/>
</dbReference>
<proteinExistence type="predicted"/>
<evidence type="ECO:0000313" key="2">
    <source>
        <dbReference type="EMBL" id="MDT0642210.1"/>
    </source>
</evidence>
<sequence length="129" mass="15192">MDTSHKKEPFETFKLKASVGRKFRKYARHLGCSQSMTLLLMLEFFETNKLSPKEHMGPHMQTLERLVKKRIDALIAIVRSIEKNQTKPTALMLQSLFEEEHTPSQPKFKEKKFQAKEEPVQFREKKSNN</sequence>
<dbReference type="NCBIfam" id="NF041200">
    <property type="entry name" value="mob_BfmA_Nterm"/>
    <property type="match status" value="1"/>
</dbReference>
<evidence type="ECO:0000256" key="1">
    <source>
        <dbReference type="SAM" id="MobiDB-lite"/>
    </source>
</evidence>
<dbReference type="Proteomes" id="UP001262889">
    <property type="component" value="Unassembled WGS sequence"/>
</dbReference>
<comment type="caution">
    <text evidence="2">The sequence shown here is derived from an EMBL/GenBank/DDBJ whole genome shotgun (WGS) entry which is preliminary data.</text>
</comment>
<dbReference type="RefSeq" id="WP_311533884.1">
    <property type="nucleotide sequence ID" value="NZ_JAVRHQ010000004.1"/>
</dbReference>
<feature type="region of interest" description="Disordered" evidence="1">
    <location>
        <begin position="100"/>
        <end position="129"/>
    </location>
</feature>
<evidence type="ECO:0000313" key="3">
    <source>
        <dbReference type="Proteomes" id="UP001262889"/>
    </source>
</evidence>
<gene>
    <name evidence="2" type="ORF">RM553_05125</name>
</gene>
<accession>A0ABU3C794</accession>
<protein>
    <submittedName>
        <fullName evidence="2">BfmA/BtgA family mobilization protein</fullName>
    </submittedName>
</protein>
<organism evidence="2 3">
    <name type="scientific">Autumnicola tepida</name>
    <dbReference type="NCBI Taxonomy" id="3075595"/>
    <lineage>
        <taxon>Bacteria</taxon>
        <taxon>Pseudomonadati</taxon>
        <taxon>Bacteroidota</taxon>
        <taxon>Flavobacteriia</taxon>
        <taxon>Flavobacteriales</taxon>
        <taxon>Flavobacteriaceae</taxon>
        <taxon>Autumnicola</taxon>
    </lineage>
</organism>
<reference evidence="2 3" key="1">
    <citation type="submission" date="2023-09" db="EMBL/GenBank/DDBJ databases">
        <authorList>
            <person name="Rey-Velasco X."/>
        </authorList>
    </citation>
    <scope>NUCLEOTIDE SEQUENCE [LARGE SCALE GENOMIC DNA]</scope>
    <source>
        <strain evidence="2 3">F363</strain>
    </source>
</reference>